<evidence type="ECO:0000313" key="1">
    <source>
        <dbReference type="EMBL" id="KAH0897921.1"/>
    </source>
</evidence>
<keyword evidence="2" id="KW-1185">Reference proteome</keyword>
<organism evidence="1 2">
    <name type="scientific">Brassica napus</name>
    <name type="common">Rape</name>
    <dbReference type="NCBI Taxonomy" id="3708"/>
    <lineage>
        <taxon>Eukaryota</taxon>
        <taxon>Viridiplantae</taxon>
        <taxon>Streptophyta</taxon>
        <taxon>Embryophyta</taxon>
        <taxon>Tracheophyta</taxon>
        <taxon>Spermatophyta</taxon>
        <taxon>Magnoliopsida</taxon>
        <taxon>eudicotyledons</taxon>
        <taxon>Gunneridae</taxon>
        <taxon>Pentapetalae</taxon>
        <taxon>rosids</taxon>
        <taxon>malvids</taxon>
        <taxon>Brassicales</taxon>
        <taxon>Brassicaceae</taxon>
        <taxon>Brassiceae</taxon>
        <taxon>Brassica</taxon>
    </lineage>
</organism>
<sequence>MIEYALKGGWNIQLTRWEGVKSEVKCGVEGLLIAVDEVLPLGNLRKLYPNKPEMKKLFWSVVESQNEADYKANLKALKLYDVDVYEALMFRRPETCTNVIVGVL</sequence>
<comment type="caution">
    <text evidence="1">The sequence shown here is derived from an EMBL/GenBank/DDBJ whole genome shotgun (WGS) entry which is preliminary data.</text>
</comment>
<dbReference type="Proteomes" id="UP000824890">
    <property type="component" value="Unassembled WGS sequence"/>
</dbReference>
<gene>
    <name evidence="1" type="ORF">HID58_047489</name>
</gene>
<protein>
    <submittedName>
        <fullName evidence="1">Uncharacterized protein</fullName>
    </submittedName>
</protein>
<accession>A0ABQ8B0U4</accession>
<proteinExistence type="predicted"/>
<name>A0ABQ8B0U4_BRANA</name>
<dbReference type="EMBL" id="JAGKQM010000012">
    <property type="protein sequence ID" value="KAH0897921.1"/>
    <property type="molecule type" value="Genomic_DNA"/>
</dbReference>
<reference evidence="1 2" key="1">
    <citation type="submission" date="2021-05" db="EMBL/GenBank/DDBJ databases">
        <title>Genome Assembly of Synthetic Allotetraploid Brassica napus Reveals Homoeologous Exchanges between Subgenomes.</title>
        <authorList>
            <person name="Davis J.T."/>
        </authorList>
    </citation>
    <scope>NUCLEOTIDE SEQUENCE [LARGE SCALE GENOMIC DNA]</scope>
    <source>
        <strain evidence="2">cv. Da-Ae</strain>
        <tissue evidence="1">Seedling</tissue>
    </source>
</reference>
<evidence type="ECO:0000313" key="2">
    <source>
        <dbReference type="Proteomes" id="UP000824890"/>
    </source>
</evidence>